<evidence type="ECO:0000313" key="2">
    <source>
        <dbReference type="Proteomes" id="UP000245626"/>
    </source>
</evidence>
<evidence type="ECO:0000313" key="1">
    <source>
        <dbReference type="EMBL" id="PWN48144.1"/>
    </source>
</evidence>
<protein>
    <submittedName>
        <fullName evidence="1">Uncharacterized protein</fullName>
    </submittedName>
</protein>
<reference evidence="1 2" key="1">
    <citation type="journal article" date="2018" name="Mol. Biol. Evol.">
        <title>Broad Genomic Sampling Reveals a Smut Pathogenic Ancestry of the Fungal Clade Ustilaginomycotina.</title>
        <authorList>
            <person name="Kijpornyongpan T."/>
            <person name="Mondo S.J."/>
            <person name="Barry K."/>
            <person name="Sandor L."/>
            <person name="Lee J."/>
            <person name="Lipzen A."/>
            <person name="Pangilinan J."/>
            <person name="LaButti K."/>
            <person name="Hainaut M."/>
            <person name="Henrissat B."/>
            <person name="Grigoriev I.V."/>
            <person name="Spatafora J.W."/>
            <person name="Aime M.C."/>
        </authorList>
    </citation>
    <scope>NUCLEOTIDE SEQUENCE [LARGE SCALE GENOMIC DNA]</scope>
    <source>
        <strain evidence="1 2">SA 807</strain>
    </source>
</reference>
<accession>A0ACD0NQX1</accession>
<name>A0ACD0NQX1_9BASI</name>
<dbReference type="Proteomes" id="UP000245626">
    <property type="component" value="Unassembled WGS sequence"/>
</dbReference>
<keyword evidence="2" id="KW-1185">Reference proteome</keyword>
<dbReference type="EMBL" id="KZ820261">
    <property type="protein sequence ID" value="PWN48144.1"/>
    <property type="molecule type" value="Genomic_DNA"/>
</dbReference>
<gene>
    <name evidence="1" type="ORF">IE53DRAFT_210787</name>
</gene>
<proteinExistence type="predicted"/>
<organism evidence="1 2">
    <name type="scientific">Violaceomyces palustris</name>
    <dbReference type="NCBI Taxonomy" id="1673888"/>
    <lineage>
        <taxon>Eukaryota</taxon>
        <taxon>Fungi</taxon>
        <taxon>Dikarya</taxon>
        <taxon>Basidiomycota</taxon>
        <taxon>Ustilaginomycotina</taxon>
        <taxon>Ustilaginomycetes</taxon>
        <taxon>Violaceomycetales</taxon>
        <taxon>Violaceomycetaceae</taxon>
        <taxon>Violaceomyces</taxon>
    </lineage>
</organism>
<sequence length="249" mass="28401">MTADRNPTSPSSSKAATKEKAKTAEVEERQVVETLKRKMDPRAMILPSGLSLNQYRSKMKEEEVLESDEEEMVEDRTPSPPRKAPRSKEEGGFHAKGRGRDRPDDGKVGERSQRARVGVGVGSTMMSLSENPKLEMDLRKSQRVSLEYLESLEAKRRRLWEYEQGRRRRDWRDPRPSPRPMASGQNRSMSSNQVGSLFPLPDQGISIRTGLEESRGGREEHTLPPRTRTNLTPSSLTREWERSRGYPNP</sequence>